<feature type="non-terminal residue" evidence="1">
    <location>
        <position position="1"/>
    </location>
</feature>
<dbReference type="AlphaFoldDB" id="A0A9P7DKQ6"/>
<evidence type="ECO:0000313" key="1">
    <source>
        <dbReference type="EMBL" id="KAG1797276.1"/>
    </source>
</evidence>
<dbReference type="GeneID" id="64626090"/>
<reference evidence="1" key="1">
    <citation type="journal article" date="2020" name="New Phytol.">
        <title>Comparative genomics reveals dynamic genome evolution in host specialist ectomycorrhizal fungi.</title>
        <authorList>
            <person name="Lofgren L.A."/>
            <person name="Nguyen N.H."/>
            <person name="Vilgalys R."/>
            <person name="Ruytinx J."/>
            <person name="Liao H.L."/>
            <person name="Branco S."/>
            <person name="Kuo A."/>
            <person name="LaButti K."/>
            <person name="Lipzen A."/>
            <person name="Andreopoulos W."/>
            <person name="Pangilinan J."/>
            <person name="Riley R."/>
            <person name="Hundley H."/>
            <person name="Na H."/>
            <person name="Barry K."/>
            <person name="Grigoriev I.V."/>
            <person name="Stajich J.E."/>
            <person name="Kennedy P.G."/>
        </authorList>
    </citation>
    <scope>NUCLEOTIDE SEQUENCE</scope>
    <source>
        <strain evidence="1">MN1</strain>
    </source>
</reference>
<dbReference type="InterPro" id="IPR046521">
    <property type="entry name" value="DUF6698"/>
</dbReference>
<dbReference type="Pfam" id="PF20414">
    <property type="entry name" value="DUF6698"/>
    <property type="match status" value="1"/>
</dbReference>
<dbReference type="RefSeq" id="XP_041185465.1">
    <property type="nucleotide sequence ID" value="XM_041332073.1"/>
</dbReference>
<name>A0A9P7DKQ6_9AGAM</name>
<proteinExistence type="predicted"/>
<evidence type="ECO:0000313" key="2">
    <source>
        <dbReference type="Proteomes" id="UP000807769"/>
    </source>
</evidence>
<organism evidence="1 2">
    <name type="scientific">Suillus subaureus</name>
    <dbReference type="NCBI Taxonomy" id="48587"/>
    <lineage>
        <taxon>Eukaryota</taxon>
        <taxon>Fungi</taxon>
        <taxon>Dikarya</taxon>
        <taxon>Basidiomycota</taxon>
        <taxon>Agaricomycotina</taxon>
        <taxon>Agaricomycetes</taxon>
        <taxon>Agaricomycetidae</taxon>
        <taxon>Boletales</taxon>
        <taxon>Suillineae</taxon>
        <taxon>Suillaceae</taxon>
        <taxon>Suillus</taxon>
    </lineage>
</organism>
<dbReference type="OrthoDB" id="2654632at2759"/>
<keyword evidence="2" id="KW-1185">Reference proteome</keyword>
<comment type="caution">
    <text evidence="1">The sequence shown here is derived from an EMBL/GenBank/DDBJ whole genome shotgun (WGS) entry which is preliminary data.</text>
</comment>
<accession>A0A9P7DKQ6</accession>
<dbReference type="EMBL" id="JABBWG010000218">
    <property type="protein sequence ID" value="KAG1797276.1"/>
    <property type="molecule type" value="Genomic_DNA"/>
</dbReference>
<dbReference type="Proteomes" id="UP000807769">
    <property type="component" value="Unassembled WGS sequence"/>
</dbReference>
<gene>
    <name evidence="1" type="ORF">BJ212DRAFT_1289779</name>
</gene>
<protein>
    <submittedName>
        <fullName evidence="1">Uncharacterized protein</fullName>
    </submittedName>
</protein>
<sequence length="334" mass="38690">TRESNYYMAQGRAIRHIISLFNNIEDLVAENNRRLEANSDEGSTLEYIFFALKWPNRLQIGYAALTSTLTWFHKKGMEMEYDEYLQMLKMLQHGADSAQGDNTSKLKGLVSKWVNQEFKPDPLVDPNDKHSRRFTNDACGRLLCPAELNWNDPMIPKTHYRSEACYVVTDLSFPTYLYDKYTANPEDLEEGLFKSKILLQGYKAVFISPSSAKDVKGDGDGMDVIQHNRHARKTVSMIKVKKHVQFALSSVTLWRSVDGDFNYIQFWQTIVDFFENAPGQEVQHRATRLLKWWTQKIFRRSHRNGLSDAAKENMSINTLARQRTQHNNVTFNSS</sequence>